<dbReference type="InterPro" id="IPR005055">
    <property type="entry name" value="A10/PebIII"/>
</dbReference>
<dbReference type="EMBL" id="OV170221">
    <property type="protein sequence ID" value="CAH0713265.1"/>
    <property type="molecule type" value="Genomic_DNA"/>
</dbReference>
<evidence type="ECO:0000313" key="3">
    <source>
        <dbReference type="Proteomes" id="UP000838878"/>
    </source>
</evidence>
<dbReference type="Gene3D" id="1.10.2080.10">
    <property type="entry name" value="Insect odorant-binding protein A10/Ejaculatory bulb-specific protein 3"/>
    <property type="match status" value="1"/>
</dbReference>
<feature type="chain" id="PRO_5035460438" description="Chemosensory protein" evidence="1">
    <location>
        <begin position="16"/>
        <end position="123"/>
    </location>
</feature>
<proteinExistence type="predicted"/>
<feature type="signal peptide" evidence="1">
    <location>
        <begin position="1"/>
        <end position="15"/>
    </location>
</feature>
<feature type="non-terminal residue" evidence="2">
    <location>
        <position position="123"/>
    </location>
</feature>
<dbReference type="OrthoDB" id="6344725at2759"/>
<accession>A0A8J9Y4R3</accession>
<organism evidence="2 3">
    <name type="scientific">Brenthis ino</name>
    <name type="common">lesser marbled fritillary</name>
    <dbReference type="NCBI Taxonomy" id="405034"/>
    <lineage>
        <taxon>Eukaryota</taxon>
        <taxon>Metazoa</taxon>
        <taxon>Ecdysozoa</taxon>
        <taxon>Arthropoda</taxon>
        <taxon>Hexapoda</taxon>
        <taxon>Insecta</taxon>
        <taxon>Pterygota</taxon>
        <taxon>Neoptera</taxon>
        <taxon>Endopterygota</taxon>
        <taxon>Lepidoptera</taxon>
        <taxon>Glossata</taxon>
        <taxon>Ditrysia</taxon>
        <taxon>Papilionoidea</taxon>
        <taxon>Nymphalidae</taxon>
        <taxon>Heliconiinae</taxon>
        <taxon>Argynnini</taxon>
        <taxon>Brenthis</taxon>
    </lineage>
</organism>
<dbReference type="InterPro" id="IPR036682">
    <property type="entry name" value="OS_D_A10/PebIII_sf"/>
</dbReference>
<keyword evidence="3" id="KW-1185">Reference proteome</keyword>
<dbReference type="PANTHER" id="PTHR11257:SF12">
    <property type="entry name" value="EJACULATORY BULB-SPECIFIC PROTEIN 3-RELATED"/>
    <property type="match status" value="1"/>
</dbReference>
<dbReference type="PANTHER" id="PTHR11257">
    <property type="entry name" value="CHEMOSENSORY PROTEIN-RELATED"/>
    <property type="match status" value="1"/>
</dbReference>
<evidence type="ECO:0000313" key="2">
    <source>
        <dbReference type="EMBL" id="CAH0713265.1"/>
    </source>
</evidence>
<evidence type="ECO:0008006" key="4">
    <source>
        <dbReference type="Google" id="ProtNLM"/>
    </source>
</evidence>
<dbReference type="AlphaFoldDB" id="A0A8J9Y4R3"/>
<protein>
    <recommendedName>
        <fullName evidence="4">Chemosensory protein</fullName>
    </recommendedName>
</protein>
<evidence type="ECO:0000256" key="1">
    <source>
        <dbReference type="SAM" id="SignalP"/>
    </source>
</evidence>
<keyword evidence="1" id="KW-0732">Signal</keyword>
<name>A0A8J9Y4R3_9NEOP</name>
<reference evidence="2" key="1">
    <citation type="submission" date="2021-12" db="EMBL/GenBank/DDBJ databases">
        <authorList>
            <person name="Martin H S."/>
        </authorList>
    </citation>
    <scope>NUCLEOTIDE SEQUENCE</scope>
</reference>
<dbReference type="Pfam" id="PF03392">
    <property type="entry name" value="OS-D"/>
    <property type="match status" value="1"/>
</dbReference>
<dbReference type="SUPFAM" id="SSF100910">
    <property type="entry name" value="Chemosensory protein Csp2"/>
    <property type="match status" value="1"/>
</dbReference>
<sequence>MKLLIIFALVTFAAARPDDDYSRYDGFDVDELIGNLRLLKNYAHCFLEKGKCTPEGNDFKKWIPDAVQTKCGKCSEKQKTLIAKVMNSITEKLPEEWTELNKLHNPEGKHDAPLKEFLDKYGH</sequence>
<dbReference type="Proteomes" id="UP000838878">
    <property type="component" value="Chromosome 1"/>
</dbReference>
<gene>
    <name evidence="2" type="ORF">BINO364_LOCUS445</name>
</gene>